<evidence type="ECO:0000256" key="3">
    <source>
        <dbReference type="ARBA" id="ARBA00023277"/>
    </source>
</evidence>
<dbReference type="CDD" id="cd02850">
    <property type="entry name" value="E_set_Cellulase_N"/>
    <property type="match status" value="1"/>
</dbReference>
<dbReference type="GO" id="GO:0000272">
    <property type="term" value="P:polysaccharide catabolic process"/>
    <property type="evidence" value="ECO:0007669"/>
    <property type="project" value="UniProtKB-KW"/>
</dbReference>
<dbReference type="Proteomes" id="UP001501427">
    <property type="component" value="Unassembled WGS sequence"/>
</dbReference>
<evidence type="ECO:0000313" key="10">
    <source>
        <dbReference type="Proteomes" id="UP000549343"/>
    </source>
</evidence>
<evidence type="ECO:0000313" key="9">
    <source>
        <dbReference type="EMBL" id="MBB4774855.1"/>
    </source>
</evidence>
<dbReference type="Pfam" id="PF02927">
    <property type="entry name" value="CelD_N"/>
    <property type="match status" value="1"/>
</dbReference>
<evidence type="ECO:0000256" key="2">
    <source>
        <dbReference type="ARBA" id="ARBA00022801"/>
    </source>
</evidence>
<evidence type="ECO:0000259" key="7">
    <source>
        <dbReference type="Pfam" id="PF02927"/>
    </source>
</evidence>
<keyword evidence="2 8" id="KW-0378">Hydrolase</keyword>
<dbReference type="InterPro" id="IPR012341">
    <property type="entry name" value="6hp_glycosidase-like_sf"/>
</dbReference>
<feature type="domain" description="Cellulase Ig-like" evidence="7">
    <location>
        <begin position="38"/>
        <end position="120"/>
    </location>
</feature>
<reference evidence="8 11" key="1">
    <citation type="journal article" date="2019" name="Int. J. Syst. Evol. Microbiol.">
        <title>The Global Catalogue of Microorganisms (GCM) 10K type strain sequencing project: providing services to taxonomists for standard genome sequencing and annotation.</title>
        <authorList>
            <consortium name="The Broad Institute Genomics Platform"/>
            <consortium name="The Broad Institute Genome Sequencing Center for Infectious Disease"/>
            <person name="Wu L."/>
            <person name="Ma J."/>
        </authorList>
    </citation>
    <scope>NUCLEOTIDE SEQUENCE [LARGE SCALE GENOMIC DNA]</scope>
    <source>
        <strain evidence="8 11">JCM 10667</strain>
    </source>
</reference>
<dbReference type="RefSeq" id="WP_184883774.1">
    <property type="nucleotide sequence ID" value="NZ_BAAAHD010000025.1"/>
</dbReference>
<proteinExistence type="inferred from homology"/>
<organism evidence="9 10">
    <name type="scientific">Actinomadura livida</name>
    <dbReference type="NCBI Taxonomy" id="79909"/>
    <lineage>
        <taxon>Bacteria</taxon>
        <taxon>Bacillati</taxon>
        <taxon>Actinomycetota</taxon>
        <taxon>Actinomycetes</taxon>
        <taxon>Streptosporangiales</taxon>
        <taxon>Thermomonosporaceae</taxon>
        <taxon>Actinomadura</taxon>
    </lineage>
</organism>
<dbReference type="Gene3D" id="1.50.10.10">
    <property type="match status" value="1"/>
</dbReference>
<dbReference type="InterPro" id="IPR014756">
    <property type="entry name" value="Ig_E-set"/>
</dbReference>
<protein>
    <submittedName>
        <fullName evidence="8">Glycoside hydrolase family 9 protein</fullName>
    </submittedName>
</protein>
<evidence type="ECO:0000256" key="5">
    <source>
        <dbReference type="ARBA" id="ARBA00023326"/>
    </source>
</evidence>
<dbReference type="InterPro" id="IPR013783">
    <property type="entry name" value="Ig-like_fold"/>
</dbReference>
<dbReference type="Proteomes" id="UP000549343">
    <property type="component" value="Unassembled WGS sequence"/>
</dbReference>
<keyword evidence="5" id="KW-0624">Polysaccharide degradation</keyword>
<dbReference type="EMBL" id="BAAAHD010000025">
    <property type="protein sequence ID" value="GAA0566455.1"/>
    <property type="molecule type" value="Genomic_DNA"/>
</dbReference>
<evidence type="ECO:0000259" key="6">
    <source>
        <dbReference type="Pfam" id="PF00759"/>
    </source>
</evidence>
<name>A0A7W7ID60_9ACTN</name>
<comment type="caution">
    <text evidence="9">The sequence shown here is derived from an EMBL/GenBank/DDBJ whole genome shotgun (WGS) entry which is preliminary data.</text>
</comment>
<dbReference type="Gene3D" id="2.60.40.10">
    <property type="entry name" value="Immunoglobulins"/>
    <property type="match status" value="1"/>
</dbReference>
<evidence type="ECO:0000256" key="4">
    <source>
        <dbReference type="ARBA" id="ARBA00023295"/>
    </source>
</evidence>
<accession>A0A7W7ID60</accession>
<dbReference type="AlphaFoldDB" id="A0A7W7ID60"/>
<evidence type="ECO:0000313" key="11">
    <source>
        <dbReference type="Proteomes" id="UP001501427"/>
    </source>
</evidence>
<keyword evidence="11" id="KW-1185">Reference proteome</keyword>
<dbReference type="PANTHER" id="PTHR22298">
    <property type="entry name" value="ENDO-1,4-BETA-GLUCANASE"/>
    <property type="match status" value="1"/>
</dbReference>
<feature type="domain" description="Glycoside hydrolase family 9" evidence="6">
    <location>
        <begin position="143"/>
        <end position="616"/>
    </location>
</feature>
<dbReference type="EMBL" id="JACHMV010000001">
    <property type="protein sequence ID" value="MBB4774855.1"/>
    <property type="molecule type" value="Genomic_DNA"/>
</dbReference>
<keyword evidence="3" id="KW-0119">Carbohydrate metabolism</keyword>
<dbReference type="InterPro" id="IPR008928">
    <property type="entry name" value="6-hairpin_glycosidase_sf"/>
</dbReference>
<dbReference type="SUPFAM" id="SSF48208">
    <property type="entry name" value="Six-hairpin glycosidases"/>
    <property type="match status" value="1"/>
</dbReference>
<evidence type="ECO:0000256" key="1">
    <source>
        <dbReference type="ARBA" id="ARBA00007072"/>
    </source>
</evidence>
<reference evidence="9 10" key="2">
    <citation type="submission" date="2020-08" db="EMBL/GenBank/DDBJ databases">
        <title>Sequencing the genomes of 1000 actinobacteria strains.</title>
        <authorList>
            <person name="Klenk H.-P."/>
        </authorList>
    </citation>
    <scope>NUCLEOTIDE SEQUENCE [LARGE SCALE GENOMIC DNA]</scope>
    <source>
        <strain evidence="9 10">DSM 44772</strain>
    </source>
</reference>
<gene>
    <name evidence="9" type="ORF">F4557_003273</name>
    <name evidence="8" type="ORF">GCM10009546_31010</name>
</gene>
<dbReference type="Pfam" id="PF00759">
    <property type="entry name" value="Glyco_hydro_9"/>
    <property type="match status" value="1"/>
</dbReference>
<dbReference type="InterPro" id="IPR004197">
    <property type="entry name" value="Cellulase_Ig-like"/>
</dbReference>
<comment type="similarity">
    <text evidence="1">Belongs to the glycosyl hydrolase 9 (cellulase E) family.</text>
</comment>
<keyword evidence="4" id="KW-0326">Glycosidase</keyword>
<dbReference type="GO" id="GO:0008810">
    <property type="term" value="F:cellulase activity"/>
    <property type="evidence" value="ECO:0007669"/>
    <property type="project" value="InterPro"/>
</dbReference>
<evidence type="ECO:0000313" key="8">
    <source>
        <dbReference type="EMBL" id="GAA0566455.1"/>
    </source>
</evidence>
<reference evidence="8" key="3">
    <citation type="submission" date="2023-12" db="EMBL/GenBank/DDBJ databases">
        <authorList>
            <person name="Sun Q."/>
            <person name="Inoue M."/>
        </authorList>
    </citation>
    <scope>NUCLEOTIDE SEQUENCE</scope>
    <source>
        <strain evidence="8">JCM 10667</strain>
    </source>
</reference>
<dbReference type="InterPro" id="IPR001701">
    <property type="entry name" value="Glyco_hydro_9"/>
</dbReference>
<dbReference type="SUPFAM" id="SSF81296">
    <property type="entry name" value="E set domains"/>
    <property type="match status" value="1"/>
</dbReference>
<sequence>MTRSRSVPLILGGTLLLAVPGCHTSGGAGPPASPGPDRGARVRLDQVGFRPDESKRAYLMTAAAQTGGIRFTVENAGGRTVLTGAPGRRTGSWNAAFPSVRVLDLTRLTDRGTYRVAVSGPGVRAHSPWFRVGPAAEVLGPLLPRLLRFFQAQRDGADVVPAVLGRRPCHLADRAAAVYQPPRHRNGGLVPVPGAATVDVSGGWADAGDFLKFTATASYSTAVLYYAYRAAPSEPGLAAEADHGLKWLDKMWDGRTGTLYAQVGTGIGGAGYLSDHDVWRLPESDDMRRVGRGDPEYLLRYRPVFRAAAPGAPISPNLAGRVAAAFALAAQTHARDDPGAAHRALEQAADIYARADTAPGKGLVTTFPHEFYPEESWTDDLEFGAVELARAARALGDRRADGWLRQAAHRAARALESDERSPLGVGDVSVLAHADLIEALDQGATGLGIGRDELVAGVKHRLDAAAARAARDPFGAGADPAVSDSAATSFGLAGTALLYRRMSGGTSYDALGTGQRGWALGANAWGSSFVIGAGTTYPRCPHHPVANLTQGAVLEGAVVNGPNAVTAFQDADALDGMRPCTVAGLAQYDGHGIRYADRIGAWQNVEPADDYTAAAILSTALANAPDPAPGRPAGRPPS</sequence>